<organism evidence="2 3">
    <name type="scientific">Uncinula necator</name>
    <name type="common">Grape powdery mildew</name>
    <dbReference type="NCBI Taxonomy" id="52586"/>
    <lineage>
        <taxon>Eukaryota</taxon>
        <taxon>Fungi</taxon>
        <taxon>Dikarya</taxon>
        <taxon>Ascomycota</taxon>
        <taxon>Pezizomycotina</taxon>
        <taxon>Leotiomycetes</taxon>
        <taxon>Erysiphales</taxon>
        <taxon>Erysiphaceae</taxon>
        <taxon>Erysiphe</taxon>
    </lineage>
</organism>
<gene>
    <name evidence="2" type="ORF">EV44_g5070</name>
</gene>
<dbReference type="GO" id="GO:0005739">
    <property type="term" value="C:mitochondrion"/>
    <property type="evidence" value="ECO:0007669"/>
    <property type="project" value="GOC"/>
</dbReference>
<dbReference type="HOGENOM" id="CLU_083053_0_0_1"/>
<dbReference type="STRING" id="52586.A0A0B1NW21"/>
<protein>
    <submittedName>
        <fullName evidence="2">Putative nadh-ubiquinone oxidoreductase</fullName>
    </submittedName>
</protein>
<dbReference type="FunFam" id="2.60.260.40:FF:000003">
    <property type="entry name" value="NADH dehydrogenase [ubiquinone] iron-sulfur protein 6, mitochondrial"/>
    <property type="match status" value="1"/>
</dbReference>
<dbReference type="PANTHER" id="PTHR13156:SF0">
    <property type="entry name" value="NADH DEHYDROGENASE [UBIQUINONE] IRON-SULFUR PROTEIN 6, MITOCHONDRIAL"/>
    <property type="match status" value="1"/>
</dbReference>
<dbReference type="AlphaFoldDB" id="A0A0B1NW21"/>
<sequence length="189" mass="21112">MLSAARGRFFLSLNHEIQVQARRAYAFGASERRRSNEPINYNSQNIAVNPNDNRLSFNAPHQNTQIDQAVTSNTEKLLVPQAPNRVGVWSKSQNPRSKAMSGPRFEQTLIEIQPAPLAAIELSHKQVVNWSYERSVSCDGGGGPLGHPRVFINIDKPQICVCGYCGRPFASEHHRKHIESLLNTPFPLS</sequence>
<proteinExistence type="predicted"/>
<dbReference type="PANTHER" id="PTHR13156">
    <property type="entry name" value="NADH-UBIQUINONE OXIDOREDUCTASE 13 KD-A SUBUNIT"/>
    <property type="match status" value="1"/>
</dbReference>
<evidence type="ECO:0000313" key="2">
    <source>
        <dbReference type="EMBL" id="KHJ30168.1"/>
    </source>
</evidence>
<dbReference type="GO" id="GO:0006120">
    <property type="term" value="P:mitochondrial electron transport, NADH to ubiquinone"/>
    <property type="evidence" value="ECO:0007669"/>
    <property type="project" value="TreeGrafter"/>
</dbReference>
<evidence type="ECO:0000259" key="1">
    <source>
        <dbReference type="Pfam" id="PF10276"/>
    </source>
</evidence>
<dbReference type="Proteomes" id="UP000030854">
    <property type="component" value="Unassembled WGS sequence"/>
</dbReference>
<accession>A0A0B1NW21</accession>
<dbReference type="EMBL" id="JNVN01004899">
    <property type="protein sequence ID" value="KHJ30168.1"/>
    <property type="molecule type" value="Genomic_DNA"/>
</dbReference>
<reference evidence="2 3" key="1">
    <citation type="journal article" date="2014" name="BMC Genomics">
        <title>Adaptive genomic structural variation in the grape powdery mildew pathogen, Erysiphe necator.</title>
        <authorList>
            <person name="Jones L."/>
            <person name="Riaz S."/>
            <person name="Morales-Cruz A."/>
            <person name="Amrine K.C."/>
            <person name="McGuire B."/>
            <person name="Gubler W.D."/>
            <person name="Walker M.A."/>
            <person name="Cantu D."/>
        </authorList>
    </citation>
    <scope>NUCLEOTIDE SEQUENCE [LARGE SCALE GENOMIC DNA]</scope>
    <source>
        <strain evidence="3">c</strain>
    </source>
</reference>
<name>A0A0B1NW21_UNCNE</name>
<dbReference type="InterPro" id="IPR019401">
    <property type="entry name" value="Znf_CHCC"/>
</dbReference>
<keyword evidence="2" id="KW-0830">Ubiquinone</keyword>
<dbReference type="Gene3D" id="2.60.260.40">
    <property type="entry name" value="q5lls5 like domains"/>
    <property type="match status" value="1"/>
</dbReference>
<evidence type="ECO:0000313" key="3">
    <source>
        <dbReference type="Proteomes" id="UP000030854"/>
    </source>
</evidence>
<keyword evidence="3" id="KW-1185">Reference proteome</keyword>
<feature type="domain" description="Zinc finger CHCC-type" evidence="1">
    <location>
        <begin position="134"/>
        <end position="169"/>
    </location>
</feature>
<dbReference type="Pfam" id="PF10276">
    <property type="entry name" value="zf-CHCC"/>
    <property type="match status" value="1"/>
</dbReference>
<comment type="caution">
    <text evidence="2">The sequence shown here is derived from an EMBL/GenBank/DDBJ whole genome shotgun (WGS) entry which is preliminary data.</text>
</comment>